<dbReference type="Pfam" id="PF18818">
    <property type="entry name" value="MPTase-PolyVal"/>
    <property type="match status" value="1"/>
</dbReference>
<accession>A0A9W6GZA0</accession>
<dbReference type="AlphaFoldDB" id="A0A9W6GZA0"/>
<dbReference type="PIRSF" id="PIRSF037112">
    <property type="entry name" value="Antirestriction_ArdC"/>
    <property type="match status" value="1"/>
</dbReference>
<dbReference type="InterPro" id="IPR041459">
    <property type="entry name" value="MPTase-PolyVal"/>
</dbReference>
<feature type="domain" description="Polyvalent protein metallopeptidase" evidence="2">
    <location>
        <begin position="152"/>
        <end position="282"/>
    </location>
</feature>
<dbReference type="RefSeq" id="WP_281806722.1">
    <property type="nucleotide sequence ID" value="NZ_BSEC01000005.1"/>
</dbReference>
<organism evidence="3 4">
    <name type="scientific">Methylocystis echinoides</name>
    <dbReference type="NCBI Taxonomy" id="29468"/>
    <lineage>
        <taxon>Bacteria</taxon>
        <taxon>Pseudomonadati</taxon>
        <taxon>Pseudomonadota</taxon>
        <taxon>Alphaproteobacteria</taxon>
        <taxon>Hyphomicrobiales</taxon>
        <taxon>Methylocystaceae</taxon>
        <taxon>Methylocystis</taxon>
    </lineage>
</organism>
<dbReference type="InterPro" id="IPR017113">
    <property type="entry name" value="Antirestriction_ArdC"/>
</dbReference>
<dbReference type="Proteomes" id="UP001144323">
    <property type="component" value="Unassembled WGS sequence"/>
</dbReference>
<reference evidence="3" key="1">
    <citation type="journal article" date="2023" name="Int. J. Syst. Evol. Microbiol.">
        <title>Methylocystis iwaonis sp. nov., a type II methane-oxidizing bacterium from surface soil of a rice paddy field in Japan, and emended description of the genus Methylocystis (ex Whittenbury et al. 1970) Bowman et al. 1993.</title>
        <authorList>
            <person name="Kaise H."/>
            <person name="Sawadogo J.B."/>
            <person name="Alam M.S."/>
            <person name="Ueno C."/>
            <person name="Dianou D."/>
            <person name="Shinjo R."/>
            <person name="Asakawa S."/>
        </authorList>
    </citation>
    <scope>NUCLEOTIDE SEQUENCE</scope>
    <source>
        <strain evidence="3">LMG27198</strain>
    </source>
</reference>
<dbReference type="Pfam" id="PF08401">
    <property type="entry name" value="ArdcN"/>
    <property type="match status" value="1"/>
</dbReference>
<evidence type="ECO:0000259" key="2">
    <source>
        <dbReference type="Pfam" id="PF18818"/>
    </source>
</evidence>
<evidence type="ECO:0000313" key="3">
    <source>
        <dbReference type="EMBL" id="GLI95747.1"/>
    </source>
</evidence>
<evidence type="ECO:0000259" key="1">
    <source>
        <dbReference type="Pfam" id="PF08401"/>
    </source>
</evidence>
<feature type="domain" description="N-terminal" evidence="1">
    <location>
        <begin position="6"/>
        <end position="126"/>
    </location>
</feature>
<sequence length="297" mass="32720">MKDRFDIHQEITNRIVSAIEAGAGDFKLPWHRAASTRAPINATTGRAYRGVNILSLWITTQALGYESHKWATFKQWQERGASVRKGEKGTPIVFYKNLAVDAREGSGADGEESGKTIPFARASWVFNASQVEGHPSDAPTLPERPLFERIASADQAISATGARIVYGGSRACYNRLTDCISIPDERSFFGTETSTAQEAFYSTILHELSHYSGAESRLNREKGKRFADRAYAFEELIAELSAAFLCAALGITNDPRPDHAQYIAQYLEILENDKRAIFQAATAASAAADYILAFSRP</sequence>
<evidence type="ECO:0008006" key="5">
    <source>
        <dbReference type="Google" id="ProtNLM"/>
    </source>
</evidence>
<dbReference type="EMBL" id="BSEC01000005">
    <property type="protein sequence ID" value="GLI95747.1"/>
    <property type="molecule type" value="Genomic_DNA"/>
</dbReference>
<protein>
    <recommendedName>
        <fullName evidence="5">DUF1738 domain-containing protein</fullName>
    </recommendedName>
</protein>
<evidence type="ECO:0000313" key="4">
    <source>
        <dbReference type="Proteomes" id="UP001144323"/>
    </source>
</evidence>
<gene>
    <name evidence="3" type="ORF">LMG27198_47390</name>
</gene>
<dbReference type="GO" id="GO:0003697">
    <property type="term" value="F:single-stranded DNA binding"/>
    <property type="evidence" value="ECO:0007669"/>
    <property type="project" value="InterPro"/>
</dbReference>
<proteinExistence type="predicted"/>
<name>A0A9W6GZA0_9HYPH</name>
<comment type="caution">
    <text evidence="3">The sequence shown here is derived from an EMBL/GenBank/DDBJ whole genome shotgun (WGS) entry which is preliminary data.</text>
</comment>
<dbReference type="InterPro" id="IPR013610">
    <property type="entry name" value="ArdC_N"/>
</dbReference>
<keyword evidence="4" id="KW-1185">Reference proteome</keyword>